<dbReference type="GO" id="GO:0043138">
    <property type="term" value="F:3'-5' DNA helicase activity"/>
    <property type="evidence" value="ECO:0007669"/>
    <property type="project" value="TreeGrafter"/>
</dbReference>
<dbReference type="GO" id="GO:0005737">
    <property type="term" value="C:cytoplasm"/>
    <property type="evidence" value="ECO:0007669"/>
    <property type="project" value="TreeGrafter"/>
</dbReference>
<dbReference type="GO" id="GO:0009378">
    <property type="term" value="F:four-way junction helicase activity"/>
    <property type="evidence" value="ECO:0007669"/>
    <property type="project" value="TreeGrafter"/>
</dbReference>
<dbReference type="Gene3D" id="3.40.50.300">
    <property type="entry name" value="P-loop containing nucleotide triphosphate hydrolases"/>
    <property type="match status" value="1"/>
</dbReference>
<organism evidence="3 4">
    <name type="scientific">Solanum verrucosum</name>
    <dbReference type="NCBI Taxonomy" id="315347"/>
    <lineage>
        <taxon>Eukaryota</taxon>
        <taxon>Viridiplantae</taxon>
        <taxon>Streptophyta</taxon>
        <taxon>Embryophyta</taxon>
        <taxon>Tracheophyta</taxon>
        <taxon>Spermatophyta</taxon>
        <taxon>Magnoliopsida</taxon>
        <taxon>eudicotyledons</taxon>
        <taxon>Gunneridae</taxon>
        <taxon>Pentapetalae</taxon>
        <taxon>asterids</taxon>
        <taxon>lamiids</taxon>
        <taxon>Solanales</taxon>
        <taxon>Solanaceae</taxon>
        <taxon>Solanoideae</taxon>
        <taxon>Solaneae</taxon>
        <taxon>Solanum</taxon>
    </lineage>
</organism>
<evidence type="ECO:0000313" key="4">
    <source>
        <dbReference type="Proteomes" id="UP001234989"/>
    </source>
</evidence>
<dbReference type="Proteomes" id="UP001234989">
    <property type="component" value="Chromosome 3"/>
</dbReference>
<reference evidence="3" key="1">
    <citation type="submission" date="2023-08" db="EMBL/GenBank/DDBJ databases">
        <title>A de novo genome assembly of Solanum verrucosum Schlechtendal, a Mexican diploid species geographically isolated from the other diploid A-genome species in potato relatives.</title>
        <authorList>
            <person name="Hosaka K."/>
        </authorList>
    </citation>
    <scope>NUCLEOTIDE SEQUENCE</scope>
    <source>
        <tissue evidence="3">Young leaves</tissue>
    </source>
</reference>
<evidence type="ECO:0000313" key="3">
    <source>
        <dbReference type="EMBL" id="WMV19134.1"/>
    </source>
</evidence>
<proteinExistence type="inferred from homology"/>
<comment type="similarity">
    <text evidence="1">Belongs to the helicase family. RecQ subfamily.</text>
</comment>
<dbReference type="GO" id="GO:0000724">
    <property type="term" value="P:double-strand break repair via homologous recombination"/>
    <property type="evidence" value="ECO:0007669"/>
    <property type="project" value="TreeGrafter"/>
</dbReference>
<feature type="domain" description="Helicase ATP-binding" evidence="2">
    <location>
        <begin position="1"/>
        <end position="146"/>
    </location>
</feature>
<dbReference type="PANTHER" id="PTHR13710">
    <property type="entry name" value="DNA HELICASE RECQ FAMILY MEMBER"/>
    <property type="match status" value="1"/>
</dbReference>
<dbReference type="InterPro" id="IPR027417">
    <property type="entry name" value="P-loop_NTPase"/>
</dbReference>
<evidence type="ECO:0000259" key="2">
    <source>
        <dbReference type="PROSITE" id="PS51192"/>
    </source>
</evidence>
<dbReference type="AlphaFoldDB" id="A0AAF0THK1"/>
<dbReference type="GO" id="GO:0005694">
    <property type="term" value="C:chromosome"/>
    <property type="evidence" value="ECO:0007669"/>
    <property type="project" value="TreeGrafter"/>
</dbReference>
<dbReference type="GO" id="GO:0005634">
    <property type="term" value="C:nucleus"/>
    <property type="evidence" value="ECO:0007669"/>
    <property type="project" value="TreeGrafter"/>
</dbReference>
<dbReference type="SUPFAM" id="SSF52540">
    <property type="entry name" value="P-loop containing nucleoside triphosphate hydrolases"/>
    <property type="match status" value="1"/>
</dbReference>
<sequence length="344" mass="38350">MATGIGKSLWLSESNTELGHYDILYMSPEKACFQSRLLKAGMCLLAVDEAHCISEWGHDFSKIIMVLFPKRTGDDLNYAWNNTRGKIAFVLRKRTDRLPRLKRVEYKQLDKLRNVLLNVLFVGMTATATEKNVESISPCAFYFNVILFQGIKAGIYHGQMANKARKEAHRAKCVRARAKEEGKGQEGGLGSLVFPKHCPPYHAPMTVRGCGDPSHWSMDHRGHHGCGKGREDALASRVLKEGLPSYYPMVHEEDHDSWDLKWSLGSAMLAQLGVPLVDSTKGGVMVHNGSESSFVMDVKAKQGLDPILVELKETVLKKFVETFSQGGDGVLRYQGRLCVPNVDD</sequence>
<keyword evidence="4" id="KW-1185">Reference proteome</keyword>
<dbReference type="PANTHER" id="PTHR13710:SF120">
    <property type="entry name" value="BIFUNCTIONAL 3'-5' EXONUCLEASE_ATP-DEPENDENT HELICASE WRN"/>
    <property type="match status" value="1"/>
</dbReference>
<dbReference type="InterPro" id="IPR014001">
    <property type="entry name" value="Helicase_ATP-bd"/>
</dbReference>
<dbReference type="EMBL" id="CP133614">
    <property type="protein sequence ID" value="WMV19134.1"/>
    <property type="molecule type" value="Genomic_DNA"/>
</dbReference>
<evidence type="ECO:0000256" key="1">
    <source>
        <dbReference type="ARBA" id="ARBA00005446"/>
    </source>
</evidence>
<dbReference type="PROSITE" id="PS51192">
    <property type="entry name" value="HELICASE_ATP_BIND_1"/>
    <property type="match status" value="1"/>
</dbReference>
<protein>
    <recommendedName>
        <fullName evidence="2">Helicase ATP-binding domain-containing protein</fullName>
    </recommendedName>
</protein>
<accession>A0AAF0THK1</accession>
<gene>
    <name evidence="3" type="ORF">MTR67_012519</name>
</gene>
<name>A0AAF0THK1_SOLVR</name>